<dbReference type="Gene3D" id="3.40.50.720">
    <property type="entry name" value="NAD(P)-binding Rossmann-like Domain"/>
    <property type="match status" value="1"/>
</dbReference>
<evidence type="ECO:0000256" key="2">
    <source>
        <dbReference type="ARBA" id="ARBA00023002"/>
    </source>
</evidence>
<evidence type="ECO:0000256" key="3">
    <source>
        <dbReference type="RuleBase" id="RU000363"/>
    </source>
</evidence>
<protein>
    <submittedName>
        <fullName evidence="4">SDR family NAD(P)-dependent oxidoreductase</fullName>
    </submittedName>
</protein>
<comment type="caution">
    <text evidence="4">The sequence shown here is derived from an EMBL/GenBank/DDBJ whole genome shotgun (WGS) entry which is preliminary data.</text>
</comment>
<dbReference type="PROSITE" id="PS00061">
    <property type="entry name" value="ADH_SHORT"/>
    <property type="match status" value="1"/>
</dbReference>
<proteinExistence type="inferred from homology"/>
<dbReference type="EMBL" id="JADBGI010000012">
    <property type="protein sequence ID" value="MBE3000058.1"/>
    <property type="molecule type" value="Genomic_DNA"/>
</dbReference>
<dbReference type="InterPro" id="IPR002347">
    <property type="entry name" value="SDR_fam"/>
</dbReference>
<dbReference type="Pfam" id="PF00106">
    <property type="entry name" value="adh_short"/>
    <property type="match status" value="1"/>
</dbReference>
<dbReference type="Proteomes" id="UP000806528">
    <property type="component" value="Unassembled WGS sequence"/>
</dbReference>
<comment type="similarity">
    <text evidence="1 3">Belongs to the short-chain dehydrogenases/reductases (SDR) family.</text>
</comment>
<dbReference type="RefSeq" id="WP_193122673.1">
    <property type="nucleotide sequence ID" value="NZ_JADBGI010000012.1"/>
</dbReference>
<gene>
    <name evidence="4" type="ORF">IDM40_15265</name>
</gene>
<dbReference type="InterPro" id="IPR020904">
    <property type="entry name" value="Sc_DH/Rdtase_CS"/>
</dbReference>
<name>A0ABR9P893_9ACTN</name>
<evidence type="ECO:0000313" key="4">
    <source>
        <dbReference type="EMBL" id="MBE3000058.1"/>
    </source>
</evidence>
<accession>A0ABR9P893</accession>
<dbReference type="PRINTS" id="PR00080">
    <property type="entry name" value="SDRFAMILY"/>
</dbReference>
<evidence type="ECO:0000256" key="1">
    <source>
        <dbReference type="ARBA" id="ARBA00006484"/>
    </source>
</evidence>
<organism evidence="4 5">
    <name type="scientific">Nocardiopsis coralli</name>
    <dbReference type="NCBI Taxonomy" id="2772213"/>
    <lineage>
        <taxon>Bacteria</taxon>
        <taxon>Bacillati</taxon>
        <taxon>Actinomycetota</taxon>
        <taxon>Actinomycetes</taxon>
        <taxon>Streptosporangiales</taxon>
        <taxon>Nocardiopsidaceae</taxon>
        <taxon>Nocardiopsis</taxon>
    </lineage>
</organism>
<dbReference type="PANTHER" id="PTHR44169:SF6">
    <property type="entry name" value="NADPH-DEPENDENT 1-ACYLDIHYDROXYACETONE PHOSPHATE REDUCTASE"/>
    <property type="match status" value="1"/>
</dbReference>
<keyword evidence="5" id="KW-1185">Reference proteome</keyword>
<dbReference type="SUPFAM" id="SSF51735">
    <property type="entry name" value="NAD(P)-binding Rossmann-fold domains"/>
    <property type="match status" value="1"/>
</dbReference>
<reference evidence="4 5" key="1">
    <citation type="submission" date="2020-09" db="EMBL/GenBank/DDBJ databases">
        <title>Diversity and distribution of actinomycetes associated with coral in the coast of Hainan.</title>
        <authorList>
            <person name="Li F."/>
        </authorList>
    </citation>
    <scope>NUCLEOTIDE SEQUENCE [LARGE SCALE GENOMIC DNA]</scope>
    <source>
        <strain evidence="4 5">HNM0947</strain>
    </source>
</reference>
<dbReference type="PRINTS" id="PR00081">
    <property type="entry name" value="GDHRDH"/>
</dbReference>
<evidence type="ECO:0000313" key="5">
    <source>
        <dbReference type="Proteomes" id="UP000806528"/>
    </source>
</evidence>
<sequence>MARPVRDLLSGGRRSAAGLRVLVTGASGTFGRALCTRFTELGATVVGLDLAPNEDDTVEVLPCDLTDDADVASATAQALERLGGLDVLVNNAGIGGPAPAELPPGEEVRRQLDLNLLGAWRVTSACARALTDSRGRVVMVSSRMAVLQLPLAAAYGASKRALVAYADALRMELAGHATVSCVYPSAVRSPIHDSTAAAGLSLEGMSTYEPLEGVVDTVLLAALSRRVRRDLPTTGKGAVEFFLARHFPRLTDRIVARTLTERARAGVFDGAELAAGVVRRSRRTG</sequence>
<keyword evidence="2" id="KW-0560">Oxidoreductase</keyword>
<dbReference type="InterPro" id="IPR036291">
    <property type="entry name" value="NAD(P)-bd_dom_sf"/>
</dbReference>
<dbReference type="PANTHER" id="PTHR44169">
    <property type="entry name" value="NADPH-DEPENDENT 1-ACYLDIHYDROXYACETONE PHOSPHATE REDUCTASE"/>
    <property type="match status" value="1"/>
</dbReference>